<dbReference type="GO" id="GO:0006508">
    <property type="term" value="P:proteolysis"/>
    <property type="evidence" value="ECO:0007669"/>
    <property type="project" value="UniProtKB-KW"/>
</dbReference>
<dbReference type="Proteomes" id="UP000070319">
    <property type="component" value="Unassembled WGS sequence"/>
</dbReference>
<protein>
    <recommendedName>
        <fullName evidence="9 10">D-alanyl-D-alanine dipeptidase</fullName>
        <shortName evidence="9 10">D-Ala-D-Ala dipeptidase</shortName>
        <ecNumber evidence="9 10">3.4.13.22</ecNumber>
    </recommendedName>
</protein>
<name>A0A139LJI3_9BACE</name>
<evidence type="ECO:0000256" key="7">
    <source>
        <dbReference type="ARBA" id="ARBA00023049"/>
    </source>
</evidence>
<keyword evidence="6 9" id="KW-0224">Dipeptidase</keyword>
<dbReference type="InterPro" id="IPR000755">
    <property type="entry name" value="A_A_dipeptidase"/>
</dbReference>
<gene>
    <name evidence="11" type="ORF">HMPREF2531_01865</name>
</gene>
<comment type="cofactor">
    <cofactor evidence="9">
        <name>Zn(2+)</name>
        <dbReference type="ChEBI" id="CHEBI:29105"/>
    </cofactor>
    <text evidence="9">Binds 1 zinc ion per subunit.</text>
</comment>
<feature type="binding site" evidence="9">
    <location>
        <position position="152"/>
    </location>
    <ligand>
        <name>Zn(2+)</name>
        <dbReference type="ChEBI" id="CHEBI:29105"/>
        <note>catalytic</note>
    </ligand>
</feature>
<dbReference type="GO" id="GO:0160237">
    <property type="term" value="F:D-Ala-D-Ala dipeptidase activity"/>
    <property type="evidence" value="ECO:0007669"/>
    <property type="project" value="UniProtKB-EC"/>
</dbReference>
<comment type="function">
    <text evidence="9 10">Catalyzes hydrolysis of the D-alanyl-D-alanine dipeptide.</text>
</comment>
<organism evidence="11">
    <name type="scientific">Bacteroides intestinalis</name>
    <dbReference type="NCBI Taxonomy" id="329854"/>
    <lineage>
        <taxon>Bacteria</taxon>
        <taxon>Pseudomonadati</taxon>
        <taxon>Bacteroidota</taxon>
        <taxon>Bacteroidia</taxon>
        <taxon>Bacteroidales</taxon>
        <taxon>Bacteroidaceae</taxon>
        <taxon>Bacteroides</taxon>
    </lineage>
</organism>
<feature type="binding site" evidence="9">
    <location>
        <position position="159"/>
    </location>
    <ligand>
        <name>Zn(2+)</name>
        <dbReference type="ChEBI" id="CHEBI:29105"/>
        <note>catalytic</note>
    </ligand>
</feature>
<dbReference type="EMBL" id="LTDF01000073">
    <property type="protein sequence ID" value="KXT51612.1"/>
    <property type="molecule type" value="Genomic_DNA"/>
</dbReference>
<dbReference type="GO" id="GO:0071555">
    <property type="term" value="P:cell wall organization"/>
    <property type="evidence" value="ECO:0007669"/>
    <property type="project" value="UniProtKB-KW"/>
</dbReference>
<dbReference type="SUPFAM" id="SSF55166">
    <property type="entry name" value="Hedgehog/DD-peptidase"/>
    <property type="match status" value="1"/>
</dbReference>
<dbReference type="CDD" id="cd14840">
    <property type="entry name" value="D-Ala-D-Ala_dipeptidase_Aad"/>
    <property type="match status" value="1"/>
</dbReference>
<keyword evidence="5 9" id="KW-0862">Zinc</keyword>
<evidence type="ECO:0000256" key="8">
    <source>
        <dbReference type="ARBA" id="ARBA00023316"/>
    </source>
</evidence>
<keyword evidence="2 9" id="KW-0645">Protease</keyword>
<dbReference type="PIRSF" id="PIRSF026671">
    <property type="entry name" value="AA_dipeptidase"/>
    <property type="match status" value="1"/>
</dbReference>
<feature type="site" description="Transition state stabilizer" evidence="9">
    <location>
        <position position="121"/>
    </location>
</feature>
<evidence type="ECO:0000256" key="3">
    <source>
        <dbReference type="ARBA" id="ARBA00022723"/>
    </source>
</evidence>
<dbReference type="Pfam" id="PF01427">
    <property type="entry name" value="Peptidase_M15"/>
    <property type="match status" value="1"/>
</dbReference>
<dbReference type="GO" id="GO:0008237">
    <property type="term" value="F:metallopeptidase activity"/>
    <property type="evidence" value="ECO:0007669"/>
    <property type="project" value="UniProtKB-KW"/>
</dbReference>
<keyword evidence="4 9" id="KW-0378">Hydrolase</keyword>
<feature type="binding site" evidence="9">
    <location>
        <position position="226"/>
    </location>
    <ligand>
        <name>Zn(2+)</name>
        <dbReference type="ChEBI" id="CHEBI:29105"/>
        <note>catalytic</note>
    </ligand>
</feature>
<proteinExistence type="inferred from homology"/>
<evidence type="ECO:0000313" key="12">
    <source>
        <dbReference type="Proteomes" id="UP000070319"/>
    </source>
</evidence>
<evidence type="ECO:0000256" key="10">
    <source>
        <dbReference type="PIRNR" id="PIRNR026671"/>
    </source>
</evidence>
<keyword evidence="3 9" id="KW-0479">Metal-binding</keyword>
<evidence type="ECO:0000256" key="5">
    <source>
        <dbReference type="ARBA" id="ARBA00022833"/>
    </source>
</evidence>
<dbReference type="PANTHER" id="PTHR43126">
    <property type="entry name" value="D-ALANYL-D-ALANINE DIPEPTIDASE"/>
    <property type="match status" value="1"/>
</dbReference>
<accession>A0A139LJI3</accession>
<comment type="similarity">
    <text evidence="9 10">Belongs to the peptidase M15D family.</text>
</comment>
<feature type="active site" description="Proton donor/acceptor" evidence="9">
    <location>
        <position position="223"/>
    </location>
</feature>
<evidence type="ECO:0000256" key="9">
    <source>
        <dbReference type="HAMAP-Rule" id="MF_01924"/>
    </source>
</evidence>
<comment type="caution">
    <text evidence="11">The sequence shown here is derived from an EMBL/GenBank/DDBJ whole genome shotgun (WGS) entry which is preliminary data.</text>
</comment>
<reference evidence="11 12" key="1">
    <citation type="submission" date="2016-02" db="EMBL/GenBank/DDBJ databases">
        <authorList>
            <person name="Wen L."/>
            <person name="He K."/>
            <person name="Yang H."/>
        </authorList>
    </citation>
    <scope>NUCLEOTIDE SEQUENCE [LARGE SCALE GENOMIC DNA]</scope>
    <source>
        <strain evidence="11 12">KLE1704</strain>
    </source>
</reference>
<dbReference type="HAMAP" id="MF_01924">
    <property type="entry name" value="A_A_dipeptidase"/>
    <property type="match status" value="1"/>
</dbReference>
<dbReference type="AlphaFoldDB" id="A0A139LJI3"/>
<evidence type="ECO:0000256" key="4">
    <source>
        <dbReference type="ARBA" id="ARBA00022801"/>
    </source>
</evidence>
<dbReference type="PATRIC" id="fig|329854.7.peg.1899"/>
<comment type="catalytic activity">
    <reaction evidence="1 9 10">
        <text>D-alanyl-D-alanine + H2O = 2 D-alanine</text>
        <dbReference type="Rhea" id="RHEA:20661"/>
        <dbReference type="ChEBI" id="CHEBI:15377"/>
        <dbReference type="ChEBI" id="CHEBI:57416"/>
        <dbReference type="ChEBI" id="CHEBI:57822"/>
        <dbReference type="EC" id="3.4.13.22"/>
    </reaction>
</comment>
<evidence type="ECO:0000256" key="6">
    <source>
        <dbReference type="ARBA" id="ARBA00022997"/>
    </source>
</evidence>
<evidence type="ECO:0000313" key="11">
    <source>
        <dbReference type="EMBL" id="KXT51612.1"/>
    </source>
</evidence>
<dbReference type="GO" id="GO:0008270">
    <property type="term" value="F:zinc ion binding"/>
    <property type="evidence" value="ECO:0007669"/>
    <property type="project" value="UniProtKB-UniRule"/>
</dbReference>
<sequence length="243" mass="27545">MYSHGMANPVGIRTFAGKEKKGMKYIYYFLLVLWFIPASAQKSETARYLESIGLVNIAEADSSIIVDLMYTRADNFTGKVLYEDLHEAYLHPDAMKGLLLAQQELKKRYPGRRLIVYDATRPMSVQQKMWNVVKGTSKYIYVSNPARGGGLHNYGLAVDISILDEAGNPLPMGTEVDHLGPEAHITNEAALVQSGKMTKQEQANRQLLRSVMRTAGFRALPSEWWHFNWCSRQEAKQKYKVIP</sequence>
<keyword evidence="8 10" id="KW-0961">Cell wall biogenesis/degradation</keyword>
<dbReference type="EC" id="3.4.13.22" evidence="9 10"/>
<evidence type="ECO:0000256" key="2">
    <source>
        <dbReference type="ARBA" id="ARBA00022670"/>
    </source>
</evidence>
<dbReference type="InterPro" id="IPR009045">
    <property type="entry name" value="Zn_M74/Hedgehog-like"/>
</dbReference>
<keyword evidence="7 9" id="KW-0482">Metalloprotease</keyword>
<dbReference type="Gene3D" id="3.30.1380.10">
    <property type="match status" value="1"/>
</dbReference>
<dbReference type="PANTHER" id="PTHR43126:SF2">
    <property type="entry name" value="D-ALANYL-D-ALANINE DIPEPTIDASE"/>
    <property type="match status" value="1"/>
</dbReference>
<evidence type="ECO:0000256" key="1">
    <source>
        <dbReference type="ARBA" id="ARBA00001362"/>
    </source>
</evidence>